<feature type="transmembrane region" description="Helical" evidence="1">
    <location>
        <begin position="6"/>
        <end position="24"/>
    </location>
</feature>
<accession>Q2GGN9</accession>
<sequence length="31" mass="3654">MSDVIQLFINCVVCRAIVLVIIFVQKNKLFW</sequence>
<keyword evidence="3" id="KW-1185">Reference proteome</keyword>
<gene>
    <name evidence="2" type="ordered locus">ECH_0583</name>
</gene>
<dbReference type="Proteomes" id="UP000008320">
    <property type="component" value="Chromosome"/>
</dbReference>
<dbReference type="HOGENOM" id="CLU_3396286_0_0_5"/>
<dbReference type="KEGG" id="ech:ECH_0583"/>
<proteinExistence type="predicted"/>
<keyword evidence="1" id="KW-1133">Transmembrane helix</keyword>
<name>Q2GGN9_EHRCR</name>
<dbReference type="AlphaFoldDB" id="Q2GGN9"/>
<evidence type="ECO:0000313" key="3">
    <source>
        <dbReference type="Proteomes" id="UP000008320"/>
    </source>
</evidence>
<keyword evidence="1" id="KW-0472">Membrane</keyword>
<organism evidence="2 3">
    <name type="scientific">Ehrlichia chaffeensis (strain ATCC CRL-10679 / Arkansas)</name>
    <dbReference type="NCBI Taxonomy" id="205920"/>
    <lineage>
        <taxon>Bacteria</taxon>
        <taxon>Pseudomonadati</taxon>
        <taxon>Pseudomonadota</taxon>
        <taxon>Alphaproteobacteria</taxon>
        <taxon>Rickettsiales</taxon>
        <taxon>Anaplasmataceae</taxon>
        <taxon>Ehrlichia</taxon>
    </lineage>
</organism>
<evidence type="ECO:0000313" key="2">
    <source>
        <dbReference type="EMBL" id="ABD44679.1"/>
    </source>
</evidence>
<keyword evidence="1" id="KW-0812">Transmembrane</keyword>
<evidence type="ECO:0000256" key="1">
    <source>
        <dbReference type="SAM" id="Phobius"/>
    </source>
</evidence>
<protein>
    <submittedName>
        <fullName evidence="2">Uncharacterized protein</fullName>
    </submittedName>
</protein>
<dbReference type="EMBL" id="CP000236">
    <property type="protein sequence ID" value="ABD44679.1"/>
    <property type="molecule type" value="Genomic_DNA"/>
</dbReference>
<reference evidence="2 3" key="1">
    <citation type="journal article" date="2006" name="PLoS Genet.">
        <title>Comparative genomics of emerging human ehrlichiosis agents.</title>
        <authorList>
            <person name="Dunning Hotopp J.C."/>
            <person name="Lin M."/>
            <person name="Madupu R."/>
            <person name="Crabtree J."/>
            <person name="Angiuoli S.V."/>
            <person name="Eisen J.A."/>
            <person name="Seshadri R."/>
            <person name="Ren Q."/>
            <person name="Wu M."/>
            <person name="Utterback T.R."/>
            <person name="Smith S."/>
            <person name="Lewis M."/>
            <person name="Khouri H."/>
            <person name="Zhang C."/>
            <person name="Niu H."/>
            <person name="Lin Q."/>
            <person name="Ohashi N."/>
            <person name="Zhi N."/>
            <person name="Nelson W."/>
            <person name="Brinkac L.M."/>
            <person name="Dodson R.J."/>
            <person name="Rosovitz M.J."/>
            <person name="Sundaram J."/>
            <person name="Daugherty S.C."/>
            <person name="Davidsen T."/>
            <person name="Durkin A.S."/>
            <person name="Gwinn M."/>
            <person name="Haft D.H."/>
            <person name="Selengut J.D."/>
            <person name="Sullivan S.A."/>
            <person name="Zafar N."/>
            <person name="Zhou L."/>
            <person name="Benahmed F."/>
            <person name="Forberger H."/>
            <person name="Halpin R."/>
            <person name="Mulligan S."/>
            <person name="Robinson J."/>
            <person name="White O."/>
            <person name="Rikihisa Y."/>
            <person name="Tettelin H."/>
        </authorList>
    </citation>
    <scope>NUCLEOTIDE SEQUENCE [LARGE SCALE GENOMIC DNA]</scope>
    <source>
        <strain evidence="3">ATCC CRL-10679 / Arkansas</strain>
    </source>
</reference>